<sequence length="68" mass="8135">MFFGQRIRFFERDWHFSFFLIHAASHPLSPINPNPNCSPVYVSSFLNSYFSKSNPRCEEKKISQWIFC</sequence>
<dbReference type="Gramene" id="mRNA:HanXRQr2_Chr02g0060961">
    <property type="protein sequence ID" value="CDS:HanXRQr2_Chr02g0060961.1"/>
    <property type="gene ID" value="HanXRQr2_Chr02g0060961"/>
</dbReference>
<evidence type="ECO:0000313" key="3">
    <source>
        <dbReference type="Proteomes" id="UP000215914"/>
    </source>
</evidence>
<dbReference type="InParanoid" id="A0A251VG54"/>
<dbReference type="EMBL" id="CM007891">
    <property type="protein sequence ID" value="OTG34249.1"/>
    <property type="molecule type" value="Genomic_DNA"/>
</dbReference>
<dbReference type="Proteomes" id="UP000215914">
    <property type="component" value="Chromosome 2"/>
</dbReference>
<reference evidence="2" key="2">
    <citation type="submission" date="2017-02" db="EMBL/GenBank/DDBJ databases">
        <title>Sunflower complete genome.</title>
        <authorList>
            <person name="Langlade N."/>
            <person name="Munos S."/>
        </authorList>
    </citation>
    <scope>NUCLEOTIDE SEQUENCE [LARGE SCALE GENOMIC DNA]</scope>
    <source>
        <tissue evidence="2">Leaves</tissue>
    </source>
</reference>
<keyword evidence="3" id="KW-1185">Reference proteome</keyword>
<reference evidence="1" key="3">
    <citation type="submission" date="2020-06" db="EMBL/GenBank/DDBJ databases">
        <title>Helianthus annuus Genome sequencing and assembly Release 2.</title>
        <authorList>
            <person name="Gouzy J."/>
            <person name="Langlade N."/>
            <person name="Munos S."/>
        </authorList>
    </citation>
    <scope>NUCLEOTIDE SEQUENCE</scope>
    <source>
        <tissue evidence="1">Leaves</tissue>
    </source>
</reference>
<evidence type="ECO:0000313" key="2">
    <source>
        <dbReference type="EMBL" id="OTG34249.1"/>
    </source>
</evidence>
<dbReference type="AlphaFoldDB" id="A0A251VG54"/>
<proteinExistence type="predicted"/>
<evidence type="ECO:0000313" key="1">
    <source>
        <dbReference type="EMBL" id="KAF5818107.1"/>
    </source>
</evidence>
<reference evidence="1 3" key="1">
    <citation type="journal article" date="2017" name="Nature">
        <title>The sunflower genome provides insights into oil metabolism, flowering and Asterid evolution.</title>
        <authorList>
            <person name="Badouin H."/>
            <person name="Gouzy J."/>
            <person name="Grassa C.J."/>
            <person name="Murat F."/>
            <person name="Staton S.E."/>
            <person name="Cottret L."/>
            <person name="Lelandais-Briere C."/>
            <person name="Owens G.L."/>
            <person name="Carrere S."/>
            <person name="Mayjonade B."/>
            <person name="Legrand L."/>
            <person name="Gill N."/>
            <person name="Kane N.C."/>
            <person name="Bowers J.E."/>
            <person name="Hubner S."/>
            <person name="Bellec A."/>
            <person name="Berard A."/>
            <person name="Berges H."/>
            <person name="Blanchet N."/>
            <person name="Boniface M.C."/>
            <person name="Brunel D."/>
            <person name="Catrice O."/>
            <person name="Chaidir N."/>
            <person name="Claudel C."/>
            <person name="Donnadieu C."/>
            <person name="Faraut T."/>
            <person name="Fievet G."/>
            <person name="Helmstetter N."/>
            <person name="King M."/>
            <person name="Knapp S.J."/>
            <person name="Lai Z."/>
            <person name="Le Paslier M.C."/>
            <person name="Lippi Y."/>
            <person name="Lorenzon L."/>
            <person name="Mandel J.R."/>
            <person name="Marage G."/>
            <person name="Marchand G."/>
            <person name="Marquand E."/>
            <person name="Bret-Mestries E."/>
            <person name="Morien E."/>
            <person name="Nambeesan S."/>
            <person name="Nguyen T."/>
            <person name="Pegot-Espagnet P."/>
            <person name="Pouilly N."/>
            <person name="Raftis F."/>
            <person name="Sallet E."/>
            <person name="Schiex T."/>
            <person name="Thomas J."/>
            <person name="Vandecasteele C."/>
            <person name="Vares D."/>
            <person name="Vear F."/>
            <person name="Vautrin S."/>
            <person name="Crespi M."/>
            <person name="Mangin B."/>
            <person name="Burke J.M."/>
            <person name="Salse J."/>
            <person name="Munos S."/>
            <person name="Vincourt P."/>
            <person name="Rieseberg L.H."/>
            <person name="Langlade N.B."/>
        </authorList>
    </citation>
    <scope>NUCLEOTIDE SEQUENCE [LARGE SCALE GENOMIC DNA]</scope>
    <source>
        <strain evidence="3">cv. SF193</strain>
        <tissue evidence="1">Leaves</tissue>
    </source>
</reference>
<dbReference type="EMBL" id="MNCJ02000317">
    <property type="protein sequence ID" value="KAF5818107.1"/>
    <property type="molecule type" value="Genomic_DNA"/>
</dbReference>
<name>A0A251VG54_HELAN</name>
<protein>
    <submittedName>
        <fullName evidence="2">Uncharacterized protein</fullName>
    </submittedName>
</protein>
<gene>
    <name evidence="2" type="ORF">HannXRQ_Chr02g0043671</name>
    <name evidence="1" type="ORF">HanXRQr2_Chr02g0060961</name>
</gene>
<accession>A0A251VG54</accession>
<organism evidence="2 3">
    <name type="scientific">Helianthus annuus</name>
    <name type="common">Common sunflower</name>
    <dbReference type="NCBI Taxonomy" id="4232"/>
    <lineage>
        <taxon>Eukaryota</taxon>
        <taxon>Viridiplantae</taxon>
        <taxon>Streptophyta</taxon>
        <taxon>Embryophyta</taxon>
        <taxon>Tracheophyta</taxon>
        <taxon>Spermatophyta</taxon>
        <taxon>Magnoliopsida</taxon>
        <taxon>eudicotyledons</taxon>
        <taxon>Gunneridae</taxon>
        <taxon>Pentapetalae</taxon>
        <taxon>asterids</taxon>
        <taxon>campanulids</taxon>
        <taxon>Asterales</taxon>
        <taxon>Asteraceae</taxon>
        <taxon>Asteroideae</taxon>
        <taxon>Heliantheae alliance</taxon>
        <taxon>Heliantheae</taxon>
        <taxon>Helianthus</taxon>
    </lineage>
</organism>